<dbReference type="Gene3D" id="2.120.10.80">
    <property type="entry name" value="Kelch-type beta propeller"/>
    <property type="match status" value="2"/>
</dbReference>
<dbReference type="InterPro" id="IPR042219">
    <property type="entry name" value="AAA_lid_11_sf"/>
</dbReference>
<dbReference type="Pfam" id="PF01833">
    <property type="entry name" value="TIG"/>
    <property type="match status" value="1"/>
</dbReference>
<dbReference type="FunFam" id="3.40.50.300:FF:000049">
    <property type="entry name" value="Dynein, axonemal, heavy chain 5"/>
    <property type="match status" value="1"/>
</dbReference>
<dbReference type="EMBL" id="JALLPJ020001331">
    <property type="protein sequence ID" value="KAL3769496.1"/>
    <property type="molecule type" value="Genomic_DNA"/>
</dbReference>
<dbReference type="Proteomes" id="UP001530400">
    <property type="component" value="Unassembled WGS sequence"/>
</dbReference>
<evidence type="ECO:0000256" key="13">
    <source>
        <dbReference type="ARBA" id="ARBA00023212"/>
    </source>
</evidence>
<dbReference type="Pfam" id="PF12780">
    <property type="entry name" value="AAA_8"/>
    <property type="match status" value="1"/>
</dbReference>
<dbReference type="GO" id="GO:0005524">
    <property type="term" value="F:ATP binding"/>
    <property type="evidence" value="ECO:0007669"/>
    <property type="project" value="UniProtKB-KW"/>
</dbReference>
<dbReference type="Gene3D" id="1.20.1270.280">
    <property type="match status" value="1"/>
</dbReference>
<dbReference type="Pfam" id="PF00630">
    <property type="entry name" value="Filamin"/>
    <property type="match status" value="1"/>
</dbReference>
<dbReference type="Pfam" id="PF08393">
    <property type="entry name" value="DHC_N2"/>
    <property type="match status" value="1"/>
</dbReference>
<dbReference type="SMART" id="SM00382">
    <property type="entry name" value="AAA"/>
    <property type="match status" value="3"/>
</dbReference>
<dbReference type="InterPro" id="IPR041589">
    <property type="entry name" value="DNAH3_AAA_lid_1"/>
</dbReference>
<evidence type="ECO:0000256" key="6">
    <source>
        <dbReference type="ARBA" id="ARBA00022737"/>
    </source>
</evidence>
<feature type="domain" description="AAA+ ATPase" evidence="18">
    <location>
        <begin position="1497"/>
        <end position="1596"/>
    </location>
</feature>
<keyword evidence="4" id="KW-0963">Cytoplasm</keyword>
<dbReference type="Gene3D" id="3.20.180.20">
    <property type="entry name" value="Dynein heavy chain, N-terminal domain 2"/>
    <property type="match status" value="1"/>
</dbReference>
<name>A0ABD3N359_9STRA</name>
<evidence type="ECO:0000256" key="8">
    <source>
        <dbReference type="ARBA" id="ARBA00022840"/>
    </source>
</evidence>
<feature type="repeat" description="Filamin" evidence="15">
    <location>
        <begin position="524"/>
        <end position="677"/>
    </location>
</feature>
<evidence type="ECO:0000256" key="9">
    <source>
        <dbReference type="ARBA" id="ARBA00023017"/>
    </source>
</evidence>
<evidence type="ECO:0000313" key="20">
    <source>
        <dbReference type="Proteomes" id="UP001530400"/>
    </source>
</evidence>
<dbReference type="Pfam" id="PF18198">
    <property type="entry name" value="AAA_lid_11"/>
    <property type="match status" value="1"/>
</dbReference>
<dbReference type="Gene3D" id="2.60.40.10">
    <property type="entry name" value="Immunoglobulins"/>
    <property type="match status" value="2"/>
</dbReference>
<dbReference type="InterPro" id="IPR041466">
    <property type="entry name" value="Dynein_AAA5_ext"/>
</dbReference>
<dbReference type="SMART" id="SM00557">
    <property type="entry name" value="IG_FLMN"/>
    <property type="match status" value="1"/>
</dbReference>
<sequence>MQQQPELQWEHRRCAGDVPSKRSGHSFTEAGNGMAFLFGGVTLANRSIVDKNEDEQDVELDPLDDITNLSDGSPVQKSKKRRRVLSGPTHEMFRLELSGGSSPDGDMYWNKIDISASQAPPARWQHTANYSGTLNSIIVFGGFGHVDTPGGSNRLNDLWSFDVKSESWSKPQLSLSGVSMDSCPPWTSSSAAKESPSPRGAHASALVSSGSCLVIFGGYGGEGVYTRRDLADLHIFHIPTCQWHPVATTGAPPPARSGHKILASLSNSGHDNLYVMGGWSASQQFDDVYILENDGSSLTWSSVDSASGAASWGPKRWNFGAISVPAVPNWKIFLFGGNSGELDQSRPQGLLQNNVQILECMPSTGEANAWLHPEMGGDSPCPRSDTSIIYSKDSGRLFFFGGWSTRWHDDMFACDVSSIVGPPYNIFSIKAVDWDDAISPITGGTQLTVTGQGFYASSGGSSTAVVKFACPKGAIEVTGDLKGDELITCSAPEFSQYGPDEQVHVTVKIGPNRFTNNALPFSFFSVTDASQTVAFGPGILSGIGKDIETSFVIRAKDEMAKDRVCGMDKFTITIEISPLENEQEAVDIEHHKNNLTGSPGKAVSIIAATKMKARAIRHKKRLADGSVPYDIEDCCDGSYIVKYTPPEEGRYKVSVKFDGTFDGKAGSIRGSPFEIQVASTEDQSASAINGSLLSANIDAFISQLKEFATTTKTGLGKAVSADDLRSLISVKEHLRNLSKKKTTLENSIAANKSALLYLKQRTINPSSTAQYLQGMDSAIAAWNSVNSIVPETVERIAEVDEKWREKIRFKIEAYKKQLEGKHEQFHKLSFWFYHQKTSGAPVKLGFEAALEAIAQAQSELESEARNLDENTYLCSIFELDSLIVASQKHVAEMKTDLVEMTKLWKVSEKLESFIDSSKKMQWKVLDLDALEDSAKAQLKEVKGLHKCTRWSDAFTTLDKICKDFLATIPLIVLLGSKSMRPRHWTSLIQVTGTKNFVPPCDNEAAPLGDVLTMDLLKFSNDVEEICDQASKEDKMETSLQEIEKRWSGIDLIMTPYEKKIDDTVETVPLLAIGEEDFESLENDQLQIQGMMASRYLAQFELEVTGWQKSLFNVNEVFLLVGDIQRTWSYLEPLFIHSDEVKRELPEDATRFVTIDIDTRGVLHKAWNTRNVHKAFNENGLINKLEGIQEQLDICKKALADFLDGRRRQFPRYYFVSEADLLDILSNGGNPEKILPHISKIYLSTKTLTLSEEKSATGRPSATEFVSGVGAEICTFEPAVPLEGKVEIYMQTILDAQKKSIFETFKRSLVRYHEMPRPEWVLAKDPITSRPLDPAQTTLLVLAINYVKEAEEALTEASRGVSDALTRYSKKQVDQLSDLVKLTHTDLSKGDRTKVMVCITMDAHARDIVEKMIRSKVNSVDSFMWQSQLKHKFRVPPEHARYRGRDPHLRGEGGERAEVAICDAILPYDYEYLGNGPRLVITPLTDRVYVTATQALNLKMGCAPAGPAGTGKTETTKDLANALAKLIYVINCSPEMDYKGLGNIFKGVASSGAWVCFDEFNRLVPEVLSVCTVQFKSVCDGIAADATRIRIEGDEISLDPTSGAFITMNPGYLGRSELPEGLKALFRPMTVMVPDLVLICENMLMAEGFVTAKALASKFFCLYSLLKALLSAQLHYDWGLRAIKSVLVVAGGFKRAEPDLSEDALLMRALRDFNIPKIVREDEVIFFGLLGDLFPGIDPPRKRDESLETYVNQACKKLGNNPDETFCLKVVQTEELLAIRHCVFIMGPAGSGKSQCWRTLQEARNLRDPDMPTKVVDINPKAVKTEELYGYISMATREWKDGLLSNVMRHLSGIPDEKPKWIILDGDLDANWIESMNSVMDDNRMLTLASNERIPLLPHMRMIFEIRDLKHATPATVSRAGILYISTDEGTQWRSLIASWIARKSFKEDIAELFQALFEKYVSKALLWLLINAKSVVDIEDMNRVDVLLNMLDGCVNDDHLSNPSGIETAFVYCAVWALGSSLTTADDGTDYRKLFSEYWRDEFKDVKFPSRDTVFDYWLDPGSNTFESWTKSPFFYSVSFDSSKMSMTQVTVPTPETCSVAYWMDMMVRMRKPVMLAGAAGTGKTQLVTGMLKNFDPSVYTSATLNFNFYTTSAVLADTMALPLEKKTGSNFGPPGKTKLVYFVDDLNLPEVDTYNTQSAIAHLRQHMEYEHCYDLSKMTLKNISNTQVVSCMNPTAGCFNINPRLQRWFATFAMGLPGSTSLLTIYQTFLDGHLHNFADAVKDQSTNLIKAALGLHSLVSSTFRKTATNFHYEFNIRHISNVFQGLLVSTPENFKTADKLTLLWLHESERVYGDRLVSAEDLAKFNALAQSQCKKVFPSFPTAKYYAKENAEPLLFCHFAESIEDTTYNQVSSLVTMNKVLEDGLREYNETNATMDLVLFEDAMKHVARIVRIIRNEGGHALLVGVGGSGKQSLARLAAFICGFSVVQIVISSTYSLNDLKEDLKSMFNKAGVKDEGVLFLLTDSQITNERFLIYINDLLASGDVPDLFAVDEVDAIINSVTSRVKEAGIVPERKNCWDYFISRIRKNLHVCLCFSPVGDGFRNRAKKFPALVNCTVIDMFQPWPKDALFSVGKKFLSQVDLGADKERDVIERFLPFSFEAVNKATIDYKRKERRSVYTTPKSYLELIKLYKILLEESRSDASAAISRLDNGLKKLRDTSESVAALEADLKIMLEDAAVKKDKAEQIAATVTKEKAIAEVETANAQVEKEQVAKIAEEVGTKQRDTEEDLAKAEPAVEAAMEALDTLDQKDLSSCKGMLKPPPNLDEVFAATMVLLAGIMPSVVVQKNGKVKDVSWDAAKKQLMGNIKDYMMYLKEIKTHVDDGSINPQNFKAVREYIEKDYFNVETIRTKNQAAAGLCSFVLNIVQYYDIVTTVEPKRQALAKANKQLAEANEKLDAVMKNVAALEEKLATLTKELEETDASKKEAEDAVAAGERKLNLAQRLTGALGSENERWAENVVALRHNEKLLTGDVLLASAFVSYIGPFTKAFREHLMNKVFKPFLQKEFGKIASKMGEDYQIPMSQEANPISTLTTPAEIAQWNADYLPADVVSTENGCLVCNSSRWPLIIDPQLQGIKWIKQRESAPERNLQVVRLGQKDLIRKLEIALENGYTILVENLGESIDAAIMPVIQRATIKRGTKLFIKLGDKEVDFHPDFRLYLHTKLSNPHYPPEIQAETTLINFTVTMAGLEDQLLNLVVERERPDLAALSSELITQQNGFKIKVKELEDDILHKLATAEGDITENVALIEGLEATKRISDDIQQKSALALKTQHEILEASEKYRSVANRSSLLFFLMTDLVKIHSYYIYSLAAFQQIFFRGIKISGDEAKDNVAARCNVLSQNITLSVFNYIRRGLFEADKLTVAALLTFKILVNDGKIESDEVDFSINQTSSSVDPGNMGPLQEWMPVDVWAKVKALESMPRFKGIGDAMQSESDVWQAWFDVEKVEDVVIPGSFSKKLNDLDRLMLLRAIRPDRMVNSLISYVGNAMGQEYVTQKPFSMAQTFAETNNKTPVFFVLFAGVDPTPWVENLGKEKGISTETKRFVNISMGQGQEGPAEAVVTKFAKEGGWVMLQNCHLMSSWVPKLERLLEVVSEDAHPDFRCFISAEPPPMASMKNMPESLMQSCIKVANEASSDVQSSLIRAWDNFSPDTFDSCSKPNEMKACLFSLCWFHAVVCGRRRFGQQGWSRKYSFNTGDLLICSNVLKSYLDANPVVPWQDLRYIFGEIMYGGHITDAWDRRTCNTYLQVFQREELFSGLELAPGFKSPSPNEMGYDDYIKYTETMPVESPLLFGLHPNAEIGYLTNSTEKLFFDILAMGGGADGGIGEDSAKVVRDVMTNILGRLPEEFKIVSLTLKAKPLLEGPDGPYIAVALQEMDRMNDLLLEIRTSISDLDKGMKGQLNMSQAIEDLASAFLINQWPGRNPFSKCMWEKLAWPSQKNLMSQFADMLMRVEQLVKWSENFETPKSIWLPGLFNPSSYLTAAQQVTARKTGMALDKMTIETHVTNMWDPSEVNEYAEDGCYIHGLFLEGARWGEEGTLADSKLKELLPRMPVIHVKSVPIQPEWEASPVGYLRHDHHVYECPIYLTRMRGPTYVTMGTLPSGGKNEKWTLLGCALLMQSD</sequence>
<evidence type="ECO:0000256" key="2">
    <source>
        <dbReference type="ARBA" id="ARBA00008887"/>
    </source>
</evidence>
<dbReference type="InterPro" id="IPR004273">
    <property type="entry name" value="Dynein_heavy_D6_P-loop"/>
</dbReference>
<dbReference type="Gene3D" id="6.10.140.1060">
    <property type="match status" value="1"/>
</dbReference>
<keyword evidence="10 16" id="KW-0175">Coiled coil</keyword>
<dbReference type="InterPro" id="IPR013783">
    <property type="entry name" value="Ig-like_fold"/>
</dbReference>
<evidence type="ECO:0000256" key="15">
    <source>
        <dbReference type="PROSITE-ProRule" id="PRU00087"/>
    </source>
</evidence>
<keyword evidence="14" id="KW-0966">Cell projection</keyword>
<evidence type="ECO:0000256" key="11">
    <source>
        <dbReference type="ARBA" id="ARBA00023069"/>
    </source>
</evidence>
<feature type="domain" description="AAA+ ATPase" evidence="18">
    <location>
        <begin position="2458"/>
        <end position="2647"/>
    </location>
</feature>
<dbReference type="InterPro" id="IPR041658">
    <property type="entry name" value="AAA_lid_11"/>
</dbReference>
<dbReference type="Gene3D" id="1.20.920.30">
    <property type="match status" value="1"/>
</dbReference>
<dbReference type="FunFam" id="3.40.50.300:FF:001275">
    <property type="entry name" value="Dynein heavy chain, putative"/>
    <property type="match status" value="1"/>
</dbReference>
<dbReference type="InterPro" id="IPR002909">
    <property type="entry name" value="IPT_dom"/>
</dbReference>
<dbReference type="GO" id="GO:0030286">
    <property type="term" value="C:dynein complex"/>
    <property type="evidence" value="ECO:0007669"/>
    <property type="project" value="UniProtKB-KW"/>
</dbReference>
<evidence type="ECO:0000256" key="14">
    <source>
        <dbReference type="ARBA" id="ARBA00023273"/>
    </source>
</evidence>
<evidence type="ECO:0000256" key="3">
    <source>
        <dbReference type="ARBA" id="ARBA00022441"/>
    </source>
</evidence>
<dbReference type="SUPFAM" id="SSF52540">
    <property type="entry name" value="P-loop containing nucleoside triphosphate hydrolases"/>
    <property type="match status" value="4"/>
</dbReference>
<keyword evidence="13" id="KW-0206">Cytoskeleton</keyword>
<dbReference type="FunFam" id="1.10.8.1220:FF:000001">
    <property type="entry name" value="Dynein axonemal heavy chain 5"/>
    <property type="match status" value="1"/>
</dbReference>
<dbReference type="Gene3D" id="1.10.8.720">
    <property type="entry name" value="Region D6 of dynein motor"/>
    <property type="match status" value="1"/>
</dbReference>
<dbReference type="CDD" id="cd00102">
    <property type="entry name" value="IPT"/>
    <property type="match status" value="1"/>
</dbReference>
<feature type="region of interest" description="Disordered" evidence="17">
    <location>
        <begin position="59"/>
        <end position="85"/>
    </location>
</feature>
<dbReference type="InterPro" id="IPR043157">
    <property type="entry name" value="Dynein_AAA1S"/>
</dbReference>
<dbReference type="FunFam" id="3.10.490.20:FF:000009">
    <property type="entry name" value="Dynein heavy chain 4"/>
    <property type="match status" value="1"/>
</dbReference>
<comment type="caution">
    <text evidence="19">The sequence shown here is derived from an EMBL/GenBank/DDBJ whole genome shotgun (WGS) entry which is preliminary data.</text>
</comment>
<dbReference type="Pfam" id="PF18199">
    <property type="entry name" value="Dynein_C"/>
    <property type="match status" value="1"/>
</dbReference>
<dbReference type="Gene3D" id="1.20.920.20">
    <property type="match status" value="1"/>
</dbReference>
<dbReference type="FunFam" id="1.10.8.710:FF:000007">
    <property type="entry name" value="Putative dynein heavy chain"/>
    <property type="match status" value="1"/>
</dbReference>
<dbReference type="Pfam" id="PF12775">
    <property type="entry name" value="AAA_7"/>
    <property type="match status" value="1"/>
</dbReference>
<dbReference type="InterPro" id="IPR017868">
    <property type="entry name" value="Filamin/ABP280_repeat-like"/>
</dbReference>
<gene>
    <name evidence="19" type="ORF">ACHAWO_006194</name>
</gene>
<dbReference type="Pfam" id="PF24681">
    <property type="entry name" value="Kelch_KLHDC2_KLHL20_DRC7"/>
    <property type="match status" value="1"/>
</dbReference>
<dbReference type="InterPro" id="IPR014756">
    <property type="entry name" value="Ig_E-set"/>
</dbReference>
<dbReference type="InterPro" id="IPR035699">
    <property type="entry name" value="AAA_6"/>
</dbReference>
<dbReference type="InterPro" id="IPR027417">
    <property type="entry name" value="P-loop_NTPase"/>
</dbReference>
<dbReference type="InterPro" id="IPR003593">
    <property type="entry name" value="AAA+_ATPase"/>
</dbReference>
<feature type="coiled-coil region" evidence="16">
    <location>
        <begin position="2936"/>
        <end position="3005"/>
    </location>
</feature>
<dbReference type="GO" id="GO:0005874">
    <property type="term" value="C:microtubule"/>
    <property type="evidence" value="ECO:0007669"/>
    <property type="project" value="UniProtKB-KW"/>
</dbReference>
<reference evidence="19 20" key="1">
    <citation type="submission" date="2024-10" db="EMBL/GenBank/DDBJ databases">
        <title>Updated reference genomes for cyclostephanoid diatoms.</title>
        <authorList>
            <person name="Roberts W.R."/>
            <person name="Alverson A.J."/>
        </authorList>
    </citation>
    <scope>NUCLEOTIDE SEQUENCE [LARGE SCALE GENOMIC DNA]</scope>
    <source>
        <strain evidence="19 20">AJA010-31</strain>
    </source>
</reference>
<dbReference type="Gene3D" id="1.10.472.130">
    <property type="match status" value="1"/>
</dbReference>
<dbReference type="Gene3D" id="1.20.140.100">
    <property type="entry name" value="Dynein heavy chain, N-terminal domain 2"/>
    <property type="match status" value="1"/>
</dbReference>
<dbReference type="Gene3D" id="1.10.287.2620">
    <property type="match status" value="1"/>
</dbReference>
<dbReference type="InterPro" id="IPR001298">
    <property type="entry name" value="Filamin/ABP280_rpt"/>
</dbReference>
<dbReference type="Pfam" id="PF03028">
    <property type="entry name" value="Dynein_heavy"/>
    <property type="match status" value="1"/>
</dbReference>
<evidence type="ECO:0000256" key="7">
    <source>
        <dbReference type="ARBA" id="ARBA00022741"/>
    </source>
</evidence>
<dbReference type="InterPro" id="IPR043160">
    <property type="entry name" value="Dynein_C_barrel"/>
</dbReference>
<dbReference type="InterPro" id="IPR042228">
    <property type="entry name" value="Dynein_linker_3"/>
</dbReference>
<dbReference type="PANTHER" id="PTHR45703">
    <property type="entry name" value="DYNEIN HEAVY CHAIN"/>
    <property type="match status" value="1"/>
</dbReference>
<dbReference type="InterPro" id="IPR015915">
    <property type="entry name" value="Kelch-typ_b-propeller"/>
</dbReference>
<evidence type="ECO:0000259" key="18">
    <source>
        <dbReference type="SMART" id="SM00382"/>
    </source>
</evidence>
<dbReference type="Gene3D" id="1.10.8.1220">
    <property type="match status" value="1"/>
</dbReference>
<evidence type="ECO:0000256" key="5">
    <source>
        <dbReference type="ARBA" id="ARBA00022701"/>
    </source>
</evidence>
<keyword evidence="20" id="KW-1185">Reference proteome</keyword>
<dbReference type="FunFam" id="1.20.920.20:FF:000001">
    <property type="entry name" value="dynein heavy chain 2, axonemal"/>
    <property type="match status" value="1"/>
</dbReference>
<dbReference type="FunFam" id="1.10.8.720:FF:000002">
    <property type="entry name" value="Dynein heavy chain 9, axonemal"/>
    <property type="match status" value="1"/>
</dbReference>
<accession>A0ABD3N359</accession>
<dbReference type="FunFam" id="3.40.50.300:FF:002141">
    <property type="entry name" value="Dynein heavy chain"/>
    <property type="match status" value="1"/>
</dbReference>
<comment type="subcellular location">
    <subcellularLocation>
        <location evidence="1">Cytoplasm</location>
        <location evidence="1">Cytoskeleton</location>
        <location evidence="1">Cilium axoneme</location>
    </subcellularLocation>
</comment>
<dbReference type="Gene3D" id="3.40.50.300">
    <property type="entry name" value="P-loop containing nucleotide triphosphate hydrolases"/>
    <property type="match status" value="5"/>
</dbReference>
<keyword evidence="8" id="KW-0067">ATP-binding</keyword>
<keyword evidence="7" id="KW-0547">Nucleotide-binding</keyword>
<keyword evidence="11" id="KW-0969">Cilium</keyword>
<dbReference type="InterPro" id="IPR024317">
    <property type="entry name" value="Dynein_heavy_chain_D4_dom"/>
</dbReference>
<proteinExistence type="inferred from homology"/>
<evidence type="ECO:0000256" key="12">
    <source>
        <dbReference type="ARBA" id="ARBA00023175"/>
    </source>
</evidence>
<evidence type="ECO:0000313" key="19">
    <source>
        <dbReference type="EMBL" id="KAL3769496.1"/>
    </source>
</evidence>
<keyword evidence="12" id="KW-0505">Motor protein</keyword>
<dbReference type="GO" id="GO:0005930">
    <property type="term" value="C:axoneme"/>
    <property type="evidence" value="ECO:0007669"/>
    <property type="project" value="UniProtKB-SubCell"/>
</dbReference>
<protein>
    <recommendedName>
        <fullName evidence="18">AAA+ ATPase domain-containing protein</fullName>
    </recommendedName>
</protein>
<dbReference type="Pfam" id="PF12777">
    <property type="entry name" value="MT"/>
    <property type="match status" value="1"/>
</dbReference>
<dbReference type="SUPFAM" id="SSF117281">
    <property type="entry name" value="Kelch motif"/>
    <property type="match status" value="1"/>
</dbReference>
<dbReference type="Pfam" id="PF12781">
    <property type="entry name" value="AAA_9"/>
    <property type="match status" value="1"/>
</dbReference>
<dbReference type="InterPro" id="IPR035706">
    <property type="entry name" value="AAA_9"/>
</dbReference>
<comment type="similarity">
    <text evidence="2">Belongs to the dynein heavy chain family.</text>
</comment>
<dbReference type="FunFam" id="3.40.50.300:FF:000738">
    <property type="entry name" value="Dynein heavy chain axonemal"/>
    <property type="match status" value="1"/>
</dbReference>
<keyword evidence="9" id="KW-0243">Dynein</keyword>
<dbReference type="SUPFAM" id="SSF81296">
    <property type="entry name" value="E set domains"/>
    <property type="match status" value="2"/>
</dbReference>
<dbReference type="InterPro" id="IPR041228">
    <property type="entry name" value="Dynein_C"/>
</dbReference>
<dbReference type="Pfam" id="PF17852">
    <property type="entry name" value="Dynein_AAA_lid"/>
    <property type="match status" value="1"/>
</dbReference>
<dbReference type="Gene3D" id="1.20.58.1120">
    <property type="match status" value="1"/>
</dbReference>
<dbReference type="InterPro" id="IPR013602">
    <property type="entry name" value="Dynein_heavy_linker"/>
</dbReference>
<dbReference type="InterPro" id="IPR042222">
    <property type="entry name" value="Dynein_2_N"/>
</dbReference>
<evidence type="ECO:0000256" key="1">
    <source>
        <dbReference type="ARBA" id="ARBA00004430"/>
    </source>
</evidence>
<dbReference type="FunFam" id="1.20.920.30:FF:000002">
    <property type="entry name" value="Dynein axonemal heavy chain 3"/>
    <property type="match status" value="1"/>
</dbReference>
<feature type="domain" description="AAA+ ATPase" evidence="18">
    <location>
        <begin position="2110"/>
        <end position="2261"/>
    </location>
</feature>
<dbReference type="Pfam" id="PF12774">
    <property type="entry name" value="AAA_6"/>
    <property type="match status" value="1"/>
</dbReference>
<keyword evidence="3" id="KW-0880">Kelch repeat</keyword>
<dbReference type="Pfam" id="PF17857">
    <property type="entry name" value="AAA_lid_1"/>
    <property type="match status" value="1"/>
</dbReference>
<keyword evidence="6" id="KW-0677">Repeat</keyword>
<dbReference type="InterPro" id="IPR024743">
    <property type="entry name" value="Dynein_HC_stalk"/>
</dbReference>
<dbReference type="PROSITE" id="PS50194">
    <property type="entry name" value="FILAMIN_REPEAT"/>
    <property type="match status" value="1"/>
</dbReference>
<evidence type="ECO:0000256" key="16">
    <source>
        <dbReference type="SAM" id="Coils"/>
    </source>
</evidence>
<dbReference type="InterPro" id="IPR026983">
    <property type="entry name" value="DHC"/>
</dbReference>
<dbReference type="PANTHER" id="PTHR45703:SF8">
    <property type="entry name" value="DYNEINS HEAVY CHAIN"/>
    <property type="match status" value="1"/>
</dbReference>
<dbReference type="Gene3D" id="3.10.490.20">
    <property type="match status" value="1"/>
</dbReference>
<dbReference type="FunFam" id="1.10.287.2620:FF:000001">
    <property type="entry name" value="Cytoplasmic dynein heavy chain 1"/>
    <property type="match status" value="1"/>
</dbReference>
<feature type="region of interest" description="Disordered" evidence="17">
    <location>
        <begin position="1"/>
        <end position="26"/>
    </location>
</feature>
<dbReference type="Gene3D" id="1.10.8.710">
    <property type="match status" value="1"/>
</dbReference>
<evidence type="ECO:0000256" key="10">
    <source>
        <dbReference type="ARBA" id="ARBA00023054"/>
    </source>
</evidence>
<organism evidence="19 20">
    <name type="scientific">Cyclotella atomus</name>
    <dbReference type="NCBI Taxonomy" id="382360"/>
    <lineage>
        <taxon>Eukaryota</taxon>
        <taxon>Sar</taxon>
        <taxon>Stramenopiles</taxon>
        <taxon>Ochrophyta</taxon>
        <taxon>Bacillariophyta</taxon>
        <taxon>Coscinodiscophyceae</taxon>
        <taxon>Thalassiosirophycidae</taxon>
        <taxon>Stephanodiscales</taxon>
        <taxon>Stephanodiscaceae</taxon>
        <taxon>Cyclotella</taxon>
    </lineage>
</organism>
<feature type="compositionally biased region" description="Polar residues" evidence="17">
    <location>
        <begin position="67"/>
        <end position="76"/>
    </location>
</feature>
<evidence type="ECO:0000256" key="17">
    <source>
        <dbReference type="SAM" id="MobiDB-lite"/>
    </source>
</evidence>
<keyword evidence="5" id="KW-0493">Microtubule</keyword>
<evidence type="ECO:0000256" key="4">
    <source>
        <dbReference type="ARBA" id="ARBA00022490"/>
    </source>
</evidence>